<keyword evidence="4" id="KW-1185">Reference proteome</keyword>
<keyword evidence="1" id="KW-0479">Metal-binding</keyword>
<proteinExistence type="predicted"/>
<accession>A0ABQ3GL65</accession>
<organism evidence="3 4">
    <name type="scientific">Zhihengliuella salsuginis</name>
    <dbReference type="NCBI Taxonomy" id="578222"/>
    <lineage>
        <taxon>Bacteria</taxon>
        <taxon>Bacillati</taxon>
        <taxon>Actinomycetota</taxon>
        <taxon>Actinomycetes</taxon>
        <taxon>Micrococcales</taxon>
        <taxon>Micrococcaceae</taxon>
        <taxon>Zhihengliuella</taxon>
    </lineage>
</organism>
<dbReference type="Pfam" id="PF07883">
    <property type="entry name" value="Cupin_2"/>
    <property type="match status" value="1"/>
</dbReference>
<dbReference type="InterPro" id="IPR011051">
    <property type="entry name" value="RmlC_Cupin_sf"/>
</dbReference>
<dbReference type="SUPFAM" id="SSF51182">
    <property type="entry name" value="RmlC-like cupins"/>
    <property type="match status" value="1"/>
</dbReference>
<dbReference type="PANTHER" id="PTHR35848">
    <property type="entry name" value="OXALATE-BINDING PROTEIN"/>
    <property type="match status" value="1"/>
</dbReference>
<dbReference type="Proteomes" id="UP000642819">
    <property type="component" value="Unassembled WGS sequence"/>
</dbReference>
<dbReference type="RefSeq" id="WP_229791126.1">
    <property type="nucleotide sequence ID" value="NZ_BMXK01000010.1"/>
</dbReference>
<dbReference type="InterPro" id="IPR013096">
    <property type="entry name" value="Cupin_2"/>
</dbReference>
<evidence type="ECO:0000313" key="4">
    <source>
        <dbReference type="Proteomes" id="UP000642819"/>
    </source>
</evidence>
<gene>
    <name evidence="3" type="ORF">GCM10008096_23780</name>
</gene>
<dbReference type="InterPro" id="IPR014710">
    <property type="entry name" value="RmlC-like_jellyroll"/>
</dbReference>
<evidence type="ECO:0000313" key="3">
    <source>
        <dbReference type="EMBL" id="GHD10331.1"/>
    </source>
</evidence>
<protein>
    <recommendedName>
        <fullName evidence="2">Cupin type-2 domain-containing protein</fullName>
    </recommendedName>
</protein>
<dbReference type="Gene3D" id="2.60.120.10">
    <property type="entry name" value="Jelly Rolls"/>
    <property type="match status" value="1"/>
</dbReference>
<sequence length="140" mass="15075">MMERDAYAAFDHALHGGEGSTAIQFHFADAMTRPVAIQTWTLEPGASEGFHAHDDLEEFYLVLSGSARMDVDGVVYDLTPGESVLCAPGTGHDAANTGDGDLRMLVVWGRPGQADFSPYATYRKSVAARDLGPDEFTHLG</sequence>
<dbReference type="PANTHER" id="PTHR35848:SF6">
    <property type="entry name" value="CUPIN TYPE-2 DOMAIN-CONTAINING PROTEIN"/>
    <property type="match status" value="1"/>
</dbReference>
<comment type="caution">
    <text evidence="3">The sequence shown here is derived from an EMBL/GenBank/DDBJ whole genome shotgun (WGS) entry which is preliminary data.</text>
</comment>
<feature type="domain" description="Cupin type-2" evidence="2">
    <location>
        <begin position="39"/>
        <end position="108"/>
    </location>
</feature>
<dbReference type="EMBL" id="BMXK01000010">
    <property type="protein sequence ID" value="GHD10331.1"/>
    <property type="molecule type" value="Genomic_DNA"/>
</dbReference>
<dbReference type="InterPro" id="IPR051610">
    <property type="entry name" value="GPI/OXD"/>
</dbReference>
<reference evidence="4" key="1">
    <citation type="journal article" date="2019" name="Int. J. Syst. Evol. Microbiol.">
        <title>The Global Catalogue of Microorganisms (GCM) 10K type strain sequencing project: providing services to taxonomists for standard genome sequencing and annotation.</title>
        <authorList>
            <consortium name="The Broad Institute Genomics Platform"/>
            <consortium name="The Broad Institute Genome Sequencing Center for Infectious Disease"/>
            <person name="Wu L."/>
            <person name="Ma J."/>
        </authorList>
    </citation>
    <scope>NUCLEOTIDE SEQUENCE [LARGE SCALE GENOMIC DNA]</scope>
    <source>
        <strain evidence="4">KCTC 19466</strain>
    </source>
</reference>
<evidence type="ECO:0000259" key="2">
    <source>
        <dbReference type="Pfam" id="PF07883"/>
    </source>
</evidence>
<name>A0ABQ3GL65_9MICC</name>
<evidence type="ECO:0000256" key="1">
    <source>
        <dbReference type="ARBA" id="ARBA00022723"/>
    </source>
</evidence>